<dbReference type="EMBL" id="AEAI01004430">
    <property type="protein sequence ID" value="EGH49568.1"/>
    <property type="molecule type" value="Genomic_DNA"/>
</dbReference>
<gene>
    <name evidence="1" type="ORF">PSYPI_47176</name>
</gene>
<keyword evidence="2" id="KW-1185">Reference proteome</keyword>
<protein>
    <submittedName>
        <fullName evidence="1">2-nitropropane dioxygenase, NPD</fullName>
    </submittedName>
</protein>
<proteinExistence type="predicted"/>
<comment type="caution">
    <text evidence="1">The sequence shown here is derived from an EMBL/GenBank/DDBJ whole genome shotgun (WGS) entry which is preliminary data.</text>
</comment>
<reference evidence="1 2" key="1">
    <citation type="journal article" date="2011" name="PLoS Pathog.">
        <title>Dynamic evolution of pathogenicity revealed by sequencing and comparative genomics of 19 Pseudomonas syringae isolates.</title>
        <authorList>
            <person name="Baltrus D.A."/>
            <person name="Nishimura M.T."/>
            <person name="Romanchuk A."/>
            <person name="Chang J.H."/>
            <person name="Mukhtar M.S."/>
            <person name="Cherkis K."/>
            <person name="Roach J."/>
            <person name="Grant S.R."/>
            <person name="Jones C.D."/>
            <person name="Dangl J.L."/>
        </authorList>
    </citation>
    <scope>NUCLEOTIDE SEQUENCE [LARGE SCALE GENOMIC DNA]</scope>
    <source>
        <strain evidence="1 2">1704B</strain>
    </source>
</reference>
<organism evidence="1 2">
    <name type="scientific">Pseudomonas syringae pv. pisi str. 1704B</name>
    <dbReference type="NCBI Taxonomy" id="629263"/>
    <lineage>
        <taxon>Bacteria</taxon>
        <taxon>Pseudomonadati</taxon>
        <taxon>Pseudomonadota</taxon>
        <taxon>Gammaproteobacteria</taxon>
        <taxon>Pseudomonadales</taxon>
        <taxon>Pseudomonadaceae</taxon>
        <taxon>Pseudomonas</taxon>
        <taxon>Pseudomonas syringae</taxon>
    </lineage>
</organism>
<feature type="non-terminal residue" evidence="1">
    <location>
        <position position="42"/>
    </location>
</feature>
<dbReference type="GO" id="GO:0051213">
    <property type="term" value="F:dioxygenase activity"/>
    <property type="evidence" value="ECO:0007669"/>
    <property type="project" value="UniProtKB-KW"/>
</dbReference>
<keyword evidence="1" id="KW-0560">Oxidoreductase</keyword>
<keyword evidence="1" id="KW-0223">Dioxygenase</keyword>
<accession>F3GR65</accession>
<evidence type="ECO:0000313" key="2">
    <source>
        <dbReference type="Proteomes" id="UP000004986"/>
    </source>
</evidence>
<dbReference type="AlphaFoldDB" id="F3GR65"/>
<evidence type="ECO:0000313" key="1">
    <source>
        <dbReference type="EMBL" id="EGH49568.1"/>
    </source>
</evidence>
<dbReference type="Proteomes" id="UP000004986">
    <property type="component" value="Unassembled WGS sequence"/>
</dbReference>
<name>F3GR65_PSESJ</name>
<dbReference type="HOGENOM" id="CLU_3262637_0_0_6"/>
<sequence length="42" mass="4692">MRGIDWPEGYSGRVIGNDFSASWVGKEQAFAASAGQLRLYYH</sequence>